<sequence>MLTRSMGKGSLLIVILVMSLILVALGICLQTEVSAAATTYYVSNTGNNSNPGTLSQPVATIQQAVNMAGVAGPGSTVIVRGGTYNITSTISITTSGTSGNPITIKAYSGETPVISGQNTYPNHNLSLQTVTYTGPTVTNDGVTYTNGQQFTLSWNPLMSITANYITIDGLELTQSYGAGIYAGNSGATRYHDIIIRNSNIHENRGEAVQLENVDYFTLDGNRVWENANFGRFSRLSSEMNWPLIVMIRGSAYGTIKNSTIYHNWGEGVGLWYNTHDVVLEDNVIYDNYALEVYVDKAHDVIIQRNFIYNTGNAIYFRGGSPSMGIAIADEPFQSFTAGYNRKIINNFLKGNSKNFAYWNTGLATGTRLDNDMIAGNTFIDSTSTNISITGGASHVNTRIENNIFKSNTVSLQNVDQSAGLIFSNNCWSSAVTGVASNVNDVIGNPLLVGGTFGPDYFKLQGTSPCIAKGKNNLTDVAADYFRNVRSNPPSIGAYEPIILMDNSHPTGITQTGTWTVSTYSSQRVGADYLHDGDTAKGSKSVKYAPYIASAGSYDVYMWWNADTNRANNVPVTINHAGGPDSIIVNQQANGGIWNFIGRYAFNAGTSGNVVISNTGTAGFVIADAVKFVPR</sequence>
<dbReference type="InterPro" id="IPR011050">
    <property type="entry name" value="Pectin_lyase_fold/virulence"/>
</dbReference>
<evidence type="ECO:0000256" key="4">
    <source>
        <dbReference type="ARBA" id="ARBA00022723"/>
    </source>
</evidence>
<evidence type="ECO:0000256" key="2">
    <source>
        <dbReference type="ARBA" id="ARBA00004613"/>
    </source>
</evidence>
<dbReference type="RefSeq" id="WP_236284135.1">
    <property type="nucleotide sequence ID" value="NZ_CAKMMW010000001.1"/>
</dbReference>
<accession>A0ABM9BQD7</accession>
<protein>
    <recommendedName>
        <fullName evidence="13">Right handed beta helix domain-containing protein</fullName>
    </recommendedName>
</protein>
<comment type="cofactor">
    <cofactor evidence="1">
        <name>Ca(2+)</name>
        <dbReference type="ChEBI" id="CHEBI:29108"/>
    </cofactor>
</comment>
<keyword evidence="4" id="KW-0479">Metal-binding</keyword>
<evidence type="ECO:0000259" key="9">
    <source>
        <dbReference type="Pfam" id="PF13229"/>
    </source>
</evidence>
<evidence type="ECO:0000256" key="6">
    <source>
        <dbReference type="ARBA" id="ARBA00022837"/>
    </source>
</evidence>
<evidence type="ECO:0000256" key="1">
    <source>
        <dbReference type="ARBA" id="ARBA00001913"/>
    </source>
</evidence>
<dbReference type="CDD" id="cd14488">
    <property type="entry name" value="CBM6-CBM35-CBM36_like_2"/>
    <property type="match status" value="1"/>
</dbReference>
<dbReference type="Gene3D" id="2.160.20.10">
    <property type="entry name" value="Single-stranded right-handed beta-helix, Pectin lyase-like"/>
    <property type="match status" value="1"/>
</dbReference>
<dbReference type="Pfam" id="PF13229">
    <property type="entry name" value="Beta_helix"/>
    <property type="match status" value="1"/>
</dbReference>
<dbReference type="Pfam" id="PF25275">
    <property type="entry name" value="Golvesin_C"/>
    <property type="match status" value="1"/>
</dbReference>
<evidence type="ECO:0000256" key="8">
    <source>
        <dbReference type="ARBA" id="ARBA00038263"/>
    </source>
</evidence>
<dbReference type="InterPro" id="IPR052052">
    <property type="entry name" value="Polysaccharide_Lyase_9"/>
</dbReference>
<dbReference type="SMART" id="SM00710">
    <property type="entry name" value="PbH1"/>
    <property type="match status" value="7"/>
</dbReference>
<feature type="domain" description="Right handed beta helix" evidence="9">
    <location>
        <begin position="163"/>
        <end position="321"/>
    </location>
</feature>
<keyword evidence="3" id="KW-0964">Secreted</keyword>
<name>A0ABM9BQD7_9BACL</name>
<feature type="domain" description="Golvesin/Xly CBD-like" evidence="10">
    <location>
        <begin position="498"/>
        <end position="628"/>
    </location>
</feature>
<keyword evidence="12" id="KW-1185">Reference proteome</keyword>
<dbReference type="EMBL" id="CAKMMW010000001">
    <property type="protein sequence ID" value="CAH1192434.1"/>
    <property type="molecule type" value="Genomic_DNA"/>
</dbReference>
<comment type="similarity">
    <text evidence="8">Belongs to the polysaccharide lyase 9 family.</text>
</comment>
<proteinExistence type="inferred from homology"/>
<keyword evidence="5" id="KW-0732">Signal</keyword>
<keyword evidence="6" id="KW-0106">Calcium</keyword>
<evidence type="ECO:0000256" key="5">
    <source>
        <dbReference type="ARBA" id="ARBA00022729"/>
    </source>
</evidence>
<dbReference type="Proteomes" id="UP000838821">
    <property type="component" value="Unassembled WGS sequence"/>
</dbReference>
<evidence type="ECO:0008006" key="13">
    <source>
        <dbReference type="Google" id="ProtNLM"/>
    </source>
</evidence>
<gene>
    <name evidence="11" type="ORF">PAECIP111891_00298</name>
</gene>
<keyword evidence="7" id="KW-0456">Lyase</keyword>
<dbReference type="InterPro" id="IPR039448">
    <property type="entry name" value="Beta_helix"/>
</dbReference>
<dbReference type="PANTHER" id="PTHR40088:SF1">
    <property type="entry name" value="PECTATE LYASE PEL9"/>
    <property type="match status" value="1"/>
</dbReference>
<dbReference type="SUPFAM" id="SSF51126">
    <property type="entry name" value="Pectin lyase-like"/>
    <property type="match status" value="1"/>
</dbReference>
<comment type="caution">
    <text evidence="11">The sequence shown here is derived from an EMBL/GenBank/DDBJ whole genome shotgun (WGS) entry which is preliminary data.</text>
</comment>
<comment type="subcellular location">
    <subcellularLocation>
        <location evidence="2">Secreted</location>
    </subcellularLocation>
</comment>
<dbReference type="InterPro" id="IPR006626">
    <property type="entry name" value="PbH1"/>
</dbReference>
<dbReference type="InterPro" id="IPR012334">
    <property type="entry name" value="Pectin_lyas_fold"/>
</dbReference>
<evidence type="ECO:0000313" key="11">
    <source>
        <dbReference type="EMBL" id="CAH1192434.1"/>
    </source>
</evidence>
<evidence type="ECO:0000259" key="10">
    <source>
        <dbReference type="Pfam" id="PF25275"/>
    </source>
</evidence>
<evidence type="ECO:0000256" key="3">
    <source>
        <dbReference type="ARBA" id="ARBA00022525"/>
    </source>
</evidence>
<organism evidence="11 12">
    <name type="scientific">Paenibacillus allorhizoplanae</name>
    <dbReference type="NCBI Taxonomy" id="2905648"/>
    <lineage>
        <taxon>Bacteria</taxon>
        <taxon>Bacillati</taxon>
        <taxon>Bacillota</taxon>
        <taxon>Bacilli</taxon>
        <taxon>Bacillales</taxon>
        <taxon>Paenibacillaceae</taxon>
        <taxon>Paenibacillus</taxon>
    </lineage>
</organism>
<dbReference type="InterPro" id="IPR033803">
    <property type="entry name" value="CBD-like_Golvesin-Xly"/>
</dbReference>
<evidence type="ECO:0000256" key="7">
    <source>
        <dbReference type="ARBA" id="ARBA00023239"/>
    </source>
</evidence>
<dbReference type="PANTHER" id="PTHR40088">
    <property type="entry name" value="PECTATE LYASE (EUROFUNG)"/>
    <property type="match status" value="1"/>
</dbReference>
<reference evidence="11" key="1">
    <citation type="submission" date="2022-01" db="EMBL/GenBank/DDBJ databases">
        <authorList>
            <person name="Criscuolo A."/>
        </authorList>
    </citation>
    <scope>NUCLEOTIDE SEQUENCE</scope>
    <source>
        <strain evidence="11">CIP111891</strain>
    </source>
</reference>
<evidence type="ECO:0000313" key="12">
    <source>
        <dbReference type="Proteomes" id="UP000838821"/>
    </source>
</evidence>